<protein>
    <submittedName>
        <fullName evidence="2">Uncharacterized protein</fullName>
    </submittedName>
</protein>
<dbReference type="EMBL" id="KI925459">
    <property type="protein sequence ID" value="ETW80298.1"/>
    <property type="molecule type" value="Genomic_DNA"/>
</dbReference>
<evidence type="ECO:0000256" key="1">
    <source>
        <dbReference type="SAM" id="MobiDB-lite"/>
    </source>
</evidence>
<name>W4K399_HETIT</name>
<dbReference type="HOGENOM" id="CLU_2441130_0_0_1"/>
<feature type="compositionally biased region" description="Low complexity" evidence="1">
    <location>
        <begin position="68"/>
        <end position="82"/>
    </location>
</feature>
<accession>W4K399</accession>
<dbReference type="RefSeq" id="XP_009547066.1">
    <property type="nucleotide sequence ID" value="XM_009548771.1"/>
</dbReference>
<sequence length="90" mass="9145">MRALYASTQHRREDASAHSRGPLTSLPAHASRRPPPPPVAVLEAVHRGSPVQGSPAKAVQSVPPHLCSGSGSRRASKSADGALRAGGGPA</sequence>
<proteinExistence type="predicted"/>
<keyword evidence="3" id="KW-1185">Reference proteome</keyword>
<dbReference type="Proteomes" id="UP000030671">
    <property type="component" value="Unassembled WGS sequence"/>
</dbReference>
<dbReference type="KEGG" id="hir:HETIRDRAFT_440286"/>
<evidence type="ECO:0000313" key="2">
    <source>
        <dbReference type="EMBL" id="ETW80298.1"/>
    </source>
</evidence>
<reference evidence="2 3" key="1">
    <citation type="journal article" date="2012" name="New Phytol.">
        <title>Insight into trade-off between wood decay and parasitism from the genome of a fungal forest pathogen.</title>
        <authorList>
            <person name="Olson A."/>
            <person name="Aerts A."/>
            <person name="Asiegbu F."/>
            <person name="Belbahri L."/>
            <person name="Bouzid O."/>
            <person name="Broberg A."/>
            <person name="Canback B."/>
            <person name="Coutinho P.M."/>
            <person name="Cullen D."/>
            <person name="Dalman K."/>
            <person name="Deflorio G."/>
            <person name="van Diepen L.T."/>
            <person name="Dunand C."/>
            <person name="Duplessis S."/>
            <person name="Durling M."/>
            <person name="Gonthier P."/>
            <person name="Grimwood J."/>
            <person name="Fossdal C.G."/>
            <person name="Hansson D."/>
            <person name="Henrissat B."/>
            <person name="Hietala A."/>
            <person name="Himmelstrand K."/>
            <person name="Hoffmeister D."/>
            <person name="Hogberg N."/>
            <person name="James T.Y."/>
            <person name="Karlsson M."/>
            <person name="Kohler A."/>
            <person name="Kues U."/>
            <person name="Lee Y.H."/>
            <person name="Lin Y.C."/>
            <person name="Lind M."/>
            <person name="Lindquist E."/>
            <person name="Lombard V."/>
            <person name="Lucas S."/>
            <person name="Lunden K."/>
            <person name="Morin E."/>
            <person name="Murat C."/>
            <person name="Park J."/>
            <person name="Raffaello T."/>
            <person name="Rouze P."/>
            <person name="Salamov A."/>
            <person name="Schmutz J."/>
            <person name="Solheim H."/>
            <person name="Stahlberg J."/>
            <person name="Velez H."/>
            <person name="de Vries R.P."/>
            <person name="Wiebenga A."/>
            <person name="Woodward S."/>
            <person name="Yakovlev I."/>
            <person name="Garbelotto M."/>
            <person name="Martin F."/>
            <person name="Grigoriev I.V."/>
            <person name="Stenlid J."/>
        </authorList>
    </citation>
    <scope>NUCLEOTIDE SEQUENCE [LARGE SCALE GENOMIC DNA]</scope>
    <source>
        <strain evidence="2 3">TC 32-1</strain>
    </source>
</reference>
<gene>
    <name evidence="2" type="ORF">HETIRDRAFT_440286</name>
</gene>
<dbReference type="GeneID" id="20675248"/>
<evidence type="ECO:0000313" key="3">
    <source>
        <dbReference type="Proteomes" id="UP000030671"/>
    </source>
</evidence>
<organism evidence="2 3">
    <name type="scientific">Heterobasidion irregulare (strain TC 32-1)</name>
    <dbReference type="NCBI Taxonomy" id="747525"/>
    <lineage>
        <taxon>Eukaryota</taxon>
        <taxon>Fungi</taxon>
        <taxon>Dikarya</taxon>
        <taxon>Basidiomycota</taxon>
        <taxon>Agaricomycotina</taxon>
        <taxon>Agaricomycetes</taxon>
        <taxon>Russulales</taxon>
        <taxon>Bondarzewiaceae</taxon>
        <taxon>Heterobasidion</taxon>
        <taxon>Heterobasidion annosum species complex</taxon>
    </lineage>
</organism>
<dbReference type="InParanoid" id="W4K399"/>
<dbReference type="AlphaFoldDB" id="W4K399"/>
<feature type="region of interest" description="Disordered" evidence="1">
    <location>
        <begin position="1"/>
        <end position="90"/>
    </location>
</feature>